<evidence type="ECO:0000256" key="1">
    <source>
        <dbReference type="ARBA" id="ARBA00022737"/>
    </source>
</evidence>
<comment type="caution">
    <text evidence="5">The sequence shown here is derived from an EMBL/GenBank/DDBJ whole genome shotgun (WGS) entry which is preliminary data.</text>
</comment>
<keyword evidence="1" id="KW-0677">Repeat</keyword>
<keyword evidence="2" id="KW-0802">TPR repeat</keyword>
<evidence type="ECO:0000256" key="4">
    <source>
        <dbReference type="SAM" id="MobiDB-lite"/>
    </source>
</evidence>
<feature type="compositionally biased region" description="Basic and acidic residues" evidence="4">
    <location>
        <begin position="194"/>
        <end position="204"/>
    </location>
</feature>
<dbReference type="SUPFAM" id="SSF48452">
    <property type="entry name" value="TPR-like"/>
    <property type="match status" value="1"/>
</dbReference>
<dbReference type="GO" id="GO:0060271">
    <property type="term" value="P:cilium assembly"/>
    <property type="evidence" value="ECO:0007669"/>
    <property type="project" value="TreeGrafter"/>
</dbReference>
<protein>
    <submittedName>
        <fullName evidence="5">Uncharacterized protein</fullName>
    </submittedName>
</protein>
<dbReference type="Proteomes" id="UP001292094">
    <property type="component" value="Unassembled WGS sequence"/>
</dbReference>
<feature type="region of interest" description="Disordered" evidence="4">
    <location>
        <begin position="125"/>
        <end position="223"/>
    </location>
</feature>
<keyword evidence="6" id="KW-1185">Reference proteome</keyword>
<evidence type="ECO:0000256" key="3">
    <source>
        <dbReference type="ARBA" id="ARBA00023778"/>
    </source>
</evidence>
<comment type="similarity">
    <text evidence="3">Belongs to the BBS4 family.</text>
</comment>
<dbReference type="Gene3D" id="1.25.40.10">
    <property type="entry name" value="Tetratricopeptide repeat domain"/>
    <property type="match status" value="1"/>
</dbReference>
<name>A0AAE1UNY5_9EUCA</name>
<evidence type="ECO:0000256" key="2">
    <source>
        <dbReference type="ARBA" id="ARBA00022803"/>
    </source>
</evidence>
<proteinExistence type="inferred from homology"/>
<dbReference type="AlphaFoldDB" id="A0AAE1UNY5"/>
<reference evidence="5" key="1">
    <citation type="submission" date="2023-11" db="EMBL/GenBank/DDBJ databases">
        <title>Genome assemblies of two species of porcelain crab, Petrolisthes cinctipes and Petrolisthes manimaculis (Anomura: Porcellanidae).</title>
        <authorList>
            <person name="Angst P."/>
        </authorList>
    </citation>
    <scope>NUCLEOTIDE SEQUENCE</scope>
    <source>
        <strain evidence="5">PB745_02</strain>
        <tissue evidence="5">Gill</tissue>
    </source>
</reference>
<dbReference type="PANTHER" id="PTHR44186">
    <property type="match status" value="1"/>
</dbReference>
<feature type="compositionally biased region" description="Acidic residues" evidence="4">
    <location>
        <begin position="205"/>
        <end position="216"/>
    </location>
</feature>
<dbReference type="InterPro" id="IPR011990">
    <property type="entry name" value="TPR-like_helical_dom_sf"/>
</dbReference>
<dbReference type="EMBL" id="JAWZYT010000139">
    <property type="protein sequence ID" value="KAK4327606.1"/>
    <property type="molecule type" value="Genomic_DNA"/>
</dbReference>
<sequence length="223" mass="25263">MQQYTSAFHFLSAAVNLRPTRGHIFMLLAIALTYLDDEENARQAYEQAVTLEARDPSVCLNFAIFLYNHEDKDGALKMINEFEIRMVKFRQSTGADLDSEVIENGAKLAALLGVDGSVFRKKNGRNRLQAQDDTAQIEEPQVNPPFSKQDPEDPSVKTESPKREVTLDEDDNISELPDAEEEDKGELLASAHLEFQEDREPKKEEEDDDDDESNEDNAEKILN</sequence>
<feature type="compositionally biased region" description="Acidic residues" evidence="4">
    <location>
        <begin position="167"/>
        <end position="184"/>
    </location>
</feature>
<evidence type="ECO:0000313" key="6">
    <source>
        <dbReference type="Proteomes" id="UP001292094"/>
    </source>
</evidence>
<gene>
    <name evidence="5" type="ORF">Pmani_001936</name>
</gene>
<feature type="compositionally biased region" description="Basic and acidic residues" evidence="4">
    <location>
        <begin position="149"/>
        <end position="166"/>
    </location>
</feature>
<evidence type="ECO:0000313" key="5">
    <source>
        <dbReference type="EMBL" id="KAK4327606.1"/>
    </source>
</evidence>
<organism evidence="5 6">
    <name type="scientific">Petrolisthes manimaculis</name>
    <dbReference type="NCBI Taxonomy" id="1843537"/>
    <lineage>
        <taxon>Eukaryota</taxon>
        <taxon>Metazoa</taxon>
        <taxon>Ecdysozoa</taxon>
        <taxon>Arthropoda</taxon>
        <taxon>Crustacea</taxon>
        <taxon>Multicrustacea</taxon>
        <taxon>Malacostraca</taxon>
        <taxon>Eumalacostraca</taxon>
        <taxon>Eucarida</taxon>
        <taxon>Decapoda</taxon>
        <taxon>Pleocyemata</taxon>
        <taxon>Anomura</taxon>
        <taxon>Galatheoidea</taxon>
        <taxon>Porcellanidae</taxon>
        <taxon>Petrolisthes</taxon>
    </lineage>
</organism>
<dbReference type="GO" id="GO:0036064">
    <property type="term" value="C:ciliary basal body"/>
    <property type="evidence" value="ECO:0007669"/>
    <property type="project" value="TreeGrafter"/>
</dbReference>
<accession>A0AAE1UNY5</accession>
<dbReference type="PANTHER" id="PTHR44186:SF1">
    <property type="entry name" value="BARDET-BIEDL SYNDROME 4 PROTEIN"/>
    <property type="match status" value="1"/>
</dbReference>
<dbReference type="GO" id="GO:0061512">
    <property type="term" value="P:protein localization to cilium"/>
    <property type="evidence" value="ECO:0007669"/>
    <property type="project" value="TreeGrafter"/>
</dbReference>